<evidence type="ECO:0000256" key="1">
    <source>
        <dbReference type="ARBA" id="ARBA00001164"/>
    </source>
</evidence>
<dbReference type="EMBL" id="CP019948">
    <property type="protein sequence ID" value="ARN83264.1"/>
    <property type="molecule type" value="Genomic_DNA"/>
</dbReference>
<keyword evidence="6 9" id="KW-0822">Tryptophan biosynthesis</keyword>
<comment type="similarity">
    <text evidence="9">Belongs to the TrpF family.</text>
</comment>
<dbReference type="InterPro" id="IPR011060">
    <property type="entry name" value="RibuloseP-bd_barrel"/>
</dbReference>
<dbReference type="Gene3D" id="3.20.20.70">
    <property type="entry name" value="Aldolase class I"/>
    <property type="match status" value="1"/>
</dbReference>
<sequence length="225" mass="23594">MWGRRPARGTIVKICGLRTIDALEASIEAGADLAGFVFFEKSPRHLTLDAARALVARAAGRIGMVALTVDADDERLAAIIAAIQPDFLQFHGHEAPERVREAKARFKLPVIKAIGVGGREDLVAAKAYAEADMILYDAKPSPGAARPGGMGRAFDWGLLNEAPREKPWLLSGGLSPETVAEAVRITGAPGVDVSSGVESAPGQKDPSRIAAFLHAARGAAGGEAR</sequence>
<evidence type="ECO:0000256" key="7">
    <source>
        <dbReference type="ARBA" id="ARBA00023141"/>
    </source>
</evidence>
<keyword evidence="12" id="KW-1185">Reference proteome</keyword>
<evidence type="ECO:0000256" key="5">
    <source>
        <dbReference type="ARBA" id="ARBA00022605"/>
    </source>
</evidence>
<dbReference type="InterPro" id="IPR013785">
    <property type="entry name" value="Aldolase_TIM"/>
</dbReference>
<dbReference type="PANTHER" id="PTHR42894">
    <property type="entry name" value="N-(5'-PHOSPHORIBOSYL)ANTHRANILATE ISOMERASE"/>
    <property type="match status" value="1"/>
</dbReference>
<dbReference type="EC" id="5.3.1.24" evidence="3 9"/>
<evidence type="ECO:0000256" key="2">
    <source>
        <dbReference type="ARBA" id="ARBA00004664"/>
    </source>
</evidence>
<dbReference type="CDD" id="cd00405">
    <property type="entry name" value="PRAI"/>
    <property type="match status" value="1"/>
</dbReference>
<dbReference type="PANTHER" id="PTHR42894:SF1">
    <property type="entry name" value="N-(5'-PHOSPHORIBOSYL)ANTHRANILATE ISOMERASE"/>
    <property type="match status" value="1"/>
</dbReference>
<dbReference type="NCBIfam" id="NF002295">
    <property type="entry name" value="PRK01222.1-1"/>
    <property type="match status" value="1"/>
</dbReference>
<name>A0A1W6N067_9HYPH</name>
<evidence type="ECO:0000259" key="10">
    <source>
        <dbReference type="Pfam" id="PF00697"/>
    </source>
</evidence>
<evidence type="ECO:0000256" key="4">
    <source>
        <dbReference type="ARBA" id="ARBA00022272"/>
    </source>
</evidence>
<feature type="domain" description="N-(5'phosphoribosyl) anthranilate isomerase (PRAI)" evidence="10">
    <location>
        <begin position="12"/>
        <end position="214"/>
    </location>
</feature>
<dbReference type="STRING" id="655015.B1812_01070"/>
<keyword evidence="5 9" id="KW-0028">Amino-acid biosynthesis</keyword>
<evidence type="ECO:0000256" key="8">
    <source>
        <dbReference type="ARBA" id="ARBA00023235"/>
    </source>
</evidence>
<accession>A0A1W6N067</accession>
<evidence type="ECO:0000256" key="9">
    <source>
        <dbReference type="HAMAP-Rule" id="MF_00135"/>
    </source>
</evidence>
<keyword evidence="7 9" id="KW-0057">Aromatic amino acid biosynthesis</keyword>
<dbReference type="GO" id="GO:0004640">
    <property type="term" value="F:phosphoribosylanthranilate isomerase activity"/>
    <property type="evidence" value="ECO:0007669"/>
    <property type="project" value="UniProtKB-UniRule"/>
</dbReference>
<dbReference type="HAMAP" id="MF_00135">
    <property type="entry name" value="PRAI"/>
    <property type="match status" value="1"/>
</dbReference>
<reference evidence="11 12" key="1">
    <citation type="submission" date="2017-02" db="EMBL/GenBank/DDBJ databases">
        <authorList>
            <person name="Peterson S.W."/>
        </authorList>
    </citation>
    <scope>NUCLEOTIDE SEQUENCE [LARGE SCALE GENOMIC DNA]</scope>
    <source>
        <strain evidence="11 12">S285</strain>
    </source>
</reference>
<dbReference type="Proteomes" id="UP000193978">
    <property type="component" value="Chromosome"/>
</dbReference>
<keyword evidence="8 9" id="KW-0413">Isomerase</keyword>
<dbReference type="UniPathway" id="UPA00035">
    <property type="reaction ID" value="UER00042"/>
</dbReference>
<dbReference type="SUPFAM" id="SSF51366">
    <property type="entry name" value="Ribulose-phoshate binding barrel"/>
    <property type="match status" value="1"/>
</dbReference>
<protein>
    <recommendedName>
        <fullName evidence="4 9">N-(5'-phosphoribosyl)anthranilate isomerase</fullName>
        <shortName evidence="9">PRAI</shortName>
        <ecNumber evidence="3 9">5.3.1.24</ecNumber>
    </recommendedName>
</protein>
<dbReference type="KEGG" id="mbry:B1812_01070"/>
<dbReference type="AlphaFoldDB" id="A0A1W6N067"/>
<gene>
    <name evidence="9" type="primary">trpF</name>
    <name evidence="11" type="ORF">B1812_01070</name>
</gene>
<organism evidence="11 12">
    <name type="scientific">Methylocystis bryophila</name>
    <dbReference type="NCBI Taxonomy" id="655015"/>
    <lineage>
        <taxon>Bacteria</taxon>
        <taxon>Pseudomonadati</taxon>
        <taxon>Pseudomonadota</taxon>
        <taxon>Alphaproteobacteria</taxon>
        <taxon>Hyphomicrobiales</taxon>
        <taxon>Methylocystaceae</taxon>
        <taxon>Methylocystis</taxon>
    </lineage>
</organism>
<comment type="pathway">
    <text evidence="2 9">Amino-acid biosynthesis; L-tryptophan biosynthesis; L-tryptophan from chorismate: step 3/5.</text>
</comment>
<dbReference type="OrthoDB" id="9796196at2"/>
<proteinExistence type="inferred from homology"/>
<evidence type="ECO:0000256" key="6">
    <source>
        <dbReference type="ARBA" id="ARBA00022822"/>
    </source>
</evidence>
<dbReference type="GO" id="GO:0000162">
    <property type="term" value="P:L-tryptophan biosynthetic process"/>
    <property type="evidence" value="ECO:0007669"/>
    <property type="project" value="UniProtKB-UniRule"/>
</dbReference>
<evidence type="ECO:0000313" key="12">
    <source>
        <dbReference type="Proteomes" id="UP000193978"/>
    </source>
</evidence>
<evidence type="ECO:0000256" key="3">
    <source>
        <dbReference type="ARBA" id="ARBA00012572"/>
    </source>
</evidence>
<comment type="catalytic activity">
    <reaction evidence="1 9">
        <text>N-(5-phospho-beta-D-ribosyl)anthranilate = 1-(2-carboxyphenylamino)-1-deoxy-D-ribulose 5-phosphate</text>
        <dbReference type="Rhea" id="RHEA:21540"/>
        <dbReference type="ChEBI" id="CHEBI:18277"/>
        <dbReference type="ChEBI" id="CHEBI:58613"/>
        <dbReference type="EC" id="5.3.1.24"/>
    </reaction>
</comment>
<dbReference type="InterPro" id="IPR044643">
    <property type="entry name" value="TrpF_fam"/>
</dbReference>
<evidence type="ECO:0000313" key="11">
    <source>
        <dbReference type="EMBL" id="ARN83264.1"/>
    </source>
</evidence>
<dbReference type="InterPro" id="IPR001240">
    <property type="entry name" value="PRAI_dom"/>
</dbReference>
<dbReference type="Pfam" id="PF00697">
    <property type="entry name" value="PRAI"/>
    <property type="match status" value="1"/>
</dbReference>